<dbReference type="EC" id="6.2.1.3" evidence="5"/>
<dbReference type="RefSeq" id="WP_159268994.1">
    <property type="nucleotide sequence ID" value="NZ_CACSIK010000001.1"/>
</dbReference>
<dbReference type="EMBL" id="CACSIM010000004">
    <property type="protein sequence ID" value="CAA0111158.1"/>
    <property type="molecule type" value="Genomic_DNA"/>
</dbReference>
<evidence type="ECO:0000313" key="5">
    <source>
        <dbReference type="EMBL" id="CAA0093352.1"/>
    </source>
</evidence>
<reference evidence="7 8" key="1">
    <citation type="submission" date="2019-11" db="EMBL/GenBank/DDBJ databases">
        <authorList>
            <person name="Holert J."/>
        </authorList>
    </citation>
    <scope>NUCLEOTIDE SEQUENCE [LARGE SCALE GENOMIC DNA]</scope>
    <source>
        <strain evidence="6">BC3_2A</strain>
        <strain evidence="5">SB11_1A</strain>
    </source>
</reference>
<evidence type="ECO:0000256" key="2">
    <source>
        <dbReference type="ARBA" id="ARBA00022598"/>
    </source>
</evidence>
<accession>A0A5S9NS50</accession>
<dbReference type="InterPro" id="IPR042099">
    <property type="entry name" value="ANL_N_sf"/>
</dbReference>
<evidence type="ECO:0000259" key="3">
    <source>
        <dbReference type="Pfam" id="PF00501"/>
    </source>
</evidence>
<dbReference type="FunFam" id="3.30.300.30:FF:000008">
    <property type="entry name" value="2,3-dihydroxybenzoate-AMP ligase"/>
    <property type="match status" value="1"/>
</dbReference>
<dbReference type="AlphaFoldDB" id="A0A5S9NS50"/>
<dbReference type="Proteomes" id="UP000435877">
    <property type="component" value="Unassembled WGS sequence"/>
</dbReference>
<evidence type="ECO:0000256" key="1">
    <source>
        <dbReference type="ARBA" id="ARBA00006432"/>
    </source>
</evidence>
<dbReference type="Proteomes" id="UP000439591">
    <property type="component" value="Unassembled WGS sequence"/>
</dbReference>
<dbReference type="Gene3D" id="3.30.300.30">
    <property type="match status" value="1"/>
</dbReference>
<dbReference type="Pfam" id="PF13193">
    <property type="entry name" value="AMP-binding_C"/>
    <property type="match status" value="1"/>
</dbReference>
<dbReference type="Pfam" id="PF00501">
    <property type="entry name" value="AMP-binding"/>
    <property type="match status" value="1"/>
</dbReference>
<proteinExistence type="inferred from homology"/>
<dbReference type="CDD" id="cd17631">
    <property type="entry name" value="FACL_FadD13-like"/>
    <property type="match status" value="1"/>
</dbReference>
<dbReference type="InterPro" id="IPR000873">
    <property type="entry name" value="AMP-dep_synth/lig_dom"/>
</dbReference>
<sequence length="517" mass="56865">MLVHHYLEFYTQTSADAPCYSFNGTTLSYQDTNDSVNRLANGLLDLGVKQEQRVAILGENSLEHCLLFMATSKIGAVAVPLNYRLAAAELAYIINDSETHVLIVLDSMADTLAALRPHLSPSIHLITESQNDSLHWSEWLEKYPTTKPQIDVDQYAPFLQLYTSGTTGNPKGVVINHFNVVQLSTMSLLGSPTRVSRGSAGIVVAPLFHIGGVGSAIMGVCFGQHTLVHQTFDPIKLLDDIEKYPVGNMFMVPAMIMFLLQMPGIEKRDFSKLEIVSYGASPISETVLRQAIDVFQCEFMQLYGMTETTGGGVALLPSDHRRALAGRPELLRSCGKPMVGAEIKIVDEAGNSVAADEVGEIWIKSDTNMMRYHNLPEATAKDLTDGWVHTGDAGYLDSEGYLYLKDRIKDMVVSGGENIYPVEVENAVAKHEAVADVAVIGIPDDKFGEALLAVVVLKPEHTLTAEEMVEFCRDKIAGYKIPRQLDIIAELPRNPSGKILKKILREPYWKNSERGIG</sequence>
<gene>
    <name evidence="5" type="ORF">IHBHHGIJ_02456</name>
    <name evidence="6" type="ORF">KFEGEMFD_02643</name>
</gene>
<evidence type="ECO:0000313" key="8">
    <source>
        <dbReference type="Proteomes" id="UP000439591"/>
    </source>
</evidence>
<organism evidence="5 7">
    <name type="scientific">Zhongshania aliphaticivorans</name>
    <dbReference type="NCBI Taxonomy" id="1470434"/>
    <lineage>
        <taxon>Bacteria</taxon>
        <taxon>Pseudomonadati</taxon>
        <taxon>Pseudomonadota</taxon>
        <taxon>Gammaproteobacteria</taxon>
        <taxon>Cellvibrionales</taxon>
        <taxon>Spongiibacteraceae</taxon>
        <taxon>Zhongshania</taxon>
    </lineage>
</organism>
<dbReference type="Gene3D" id="3.40.50.12780">
    <property type="entry name" value="N-terminal domain of ligase-like"/>
    <property type="match status" value="1"/>
</dbReference>
<protein>
    <submittedName>
        <fullName evidence="5">Long-chain-fatty-acid--CoA ligase FadD13</fullName>
        <ecNumber evidence="5">6.2.1.3</ecNumber>
    </submittedName>
</protein>
<dbReference type="InterPro" id="IPR025110">
    <property type="entry name" value="AMP-bd_C"/>
</dbReference>
<dbReference type="EMBL" id="CACSIK010000001">
    <property type="protein sequence ID" value="CAA0093352.1"/>
    <property type="molecule type" value="Genomic_DNA"/>
</dbReference>
<dbReference type="PANTHER" id="PTHR43767">
    <property type="entry name" value="LONG-CHAIN-FATTY-ACID--COA LIGASE"/>
    <property type="match status" value="1"/>
</dbReference>
<keyword evidence="2 5" id="KW-0436">Ligase</keyword>
<keyword evidence="7" id="KW-1185">Reference proteome</keyword>
<feature type="domain" description="AMP-binding enzyme C-terminal" evidence="4">
    <location>
        <begin position="423"/>
        <end position="498"/>
    </location>
</feature>
<dbReference type="GO" id="GO:0004467">
    <property type="term" value="F:long-chain fatty acid-CoA ligase activity"/>
    <property type="evidence" value="ECO:0007669"/>
    <property type="project" value="UniProtKB-EC"/>
</dbReference>
<evidence type="ECO:0000313" key="7">
    <source>
        <dbReference type="Proteomes" id="UP000435877"/>
    </source>
</evidence>
<evidence type="ECO:0000313" key="6">
    <source>
        <dbReference type="EMBL" id="CAA0111158.1"/>
    </source>
</evidence>
<dbReference type="PANTHER" id="PTHR43767:SF1">
    <property type="entry name" value="NONRIBOSOMAL PEPTIDE SYNTHASE PES1 (EUROFUNG)-RELATED"/>
    <property type="match status" value="1"/>
</dbReference>
<dbReference type="InterPro" id="IPR045851">
    <property type="entry name" value="AMP-bd_C_sf"/>
</dbReference>
<evidence type="ECO:0000259" key="4">
    <source>
        <dbReference type="Pfam" id="PF13193"/>
    </source>
</evidence>
<dbReference type="SUPFAM" id="SSF56801">
    <property type="entry name" value="Acetyl-CoA synthetase-like"/>
    <property type="match status" value="1"/>
</dbReference>
<dbReference type="OrthoDB" id="9047442at2"/>
<dbReference type="InterPro" id="IPR050237">
    <property type="entry name" value="ATP-dep_AMP-bd_enzyme"/>
</dbReference>
<name>A0A5S9NS50_9GAMM</name>
<comment type="similarity">
    <text evidence="1">Belongs to the ATP-dependent AMP-binding enzyme family.</text>
</comment>
<dbReference type="NCBIfam" id="NF004837">
    <property type="entry name" value="PRK06187.1"/>
    <property type="match status" value="1"/>
</dbReference>
<feature type="domain" description="AMP-dependent synthetase/ligase" evidence="3">
    <location>
        <begin position="12"/>
        <end position="372"/>
    </location>
</feature>